<protein>
    <submittedName>
        <fullName evidence="1">Uncharacterized protein</fullName>
    </submittedName>
</protein>
<proteinExistence type="predicted"/>
<name>A0ACB8EMW2_9SAUR</name>
<evidence type="ECO:0000313" key="2">
    <source>
        <dbReference type="Proteomes" id="UP000827872"/>
    </source>
</evidence>
<reference evidence="1" key="1">
    <citation type="submission" date="2021-08" db="EMBL/GenBank/DDBJ databases">
        <title>The first chromosome-level gecko genome reveals the dynamic sex chromosomes of Neotropical dwarf geckos (Sphaerodactylidae: Sphaerodactylus).</title>
        <authorList>
            <person name="Pinto B.J."/>
            <person name="Keating S.E."/>
            <person name="Gamble T."/>
        </authorList>
    </citation>
    <scope>NUCLEOTIDE SEQUENCE</scope>
    <source>
        <strain evidence="1">TG3544</strain>
    </source>
</reference>
<comment type="caution">
    <text evidence="1">The sequence shown here is derived from an EMBL/GenBank/DDBJ whole genome shotgun (WGS) entry which is preliminary data.</text>
</comment>
<dbReference type="Proteomes" id="UP000827872">
    <property type="component" value="Linkage Group LG03"/>
</dbReference>
<gene>
    <name evidence="1" type="ORF">K3G42_032546</name>
</gene>
<sequence length="105" mass="11712">MGWGQNILQTCYKMFSVTCVERANIYLREHTGLPNGPNTTLRDNFKSRKWHGGREAEACFARISQSHPSGGQKLRETHNSNLTVAQCEDPRCNLGAPKGVKQSGH</sequence>
<keyword evidence="2" id="KW-1185">Reference proteome</keyword>
<organism evidence="1 2">
    <name type="scientific">Sphaerodactylus townsendi</name>
    <dbReference type="NCBI Taxonomy" id="933632"/>
    <lineage>
        <taxon>Eukaryota</taxon>
        <taxon>Metazoa</taxon>
        <taxon>Chordata</taxon>
        <taxon>Craniata</taxon>
        <taxon>Vertebrata</taxon>
        <taxon>Euteleostomi</taxon>
        <taxon>Lepidosauria</taxon>
        <taxon>Squamata</taxon>
        <taxon>Bifurcata</taxon>
        <taxon>Gekkota</taxon>
        <taxon>Sphaerodactylidae</taxon>
        <taxon>Sphaerodactylus</taxon>
    </lineage>
</organism>
<evidence type="ECO:0000313" key="1">
    <source>
        <dbReference type="EMBL" id="KAH7993877.1"/>
    </source>
</evidence>
<accession>A0ACB8EMW2</accession>
<dbReference type="EMBL" id="CM037616">
    <property type="protein sequence ID" value="KAH7993877.1"/>
    <property type="molecule type" value="Genomic_DNA"/>
</dbReference>